<accession>A0A840QC66</accession>
<comment type="caution">
    <text evidence="2">The sequence shown here is derived from an EMBL/GenBank/DDBJ whole genome shotgun (WGS) entry which is preliminary data.</text>
</comment>
<organism evidence="2 3">
    <name type="scientific">Saccharopolyspora phatthalungensis</name>
    <dbReference type="NCBI Taxonomy" id="664693"/>
    <lineage>
        <taxon>Bacteria</taxon>
        <taxon>Bacillati</taxon>
        <taxon>Actinomycetota</taxon>
        <taxon>Actinomycetes</taxon>
        <taxon>Pseudonocardiales</taxon>
        <taxon>Pseudonocardiaceae</taxon>
        <taxon>Saccharopolyspora</taxon>
    </lineage>
</organism>
<evidence type="ECO:0000256" key="1">
    <source>
        <dbReference type="SAM" id="MobiDB-lite"/>
    </source>
</evidence>
<keyword evidence="3" id="KW-1185">Reference proteome</keyword>
<protein>
    <submittedName>
        <fullName evidence="2">Uncharacterized protein</fullName>
    </submittedName>
</protein>
<evidence type="ECO:0000313" key="2">
    <source>
        <dbReference type="EMBL" id="MBB5156139.1"/>
    </source>
</evidence>
<evidence type="ECO:0000313" key="3">
    <source>
        <dbReference type="Proteomes" id="UP000584374"/>
    </source>
</evidence>
<dbReference type="RefSeq" id="WP_246470901.1">
    <property type="nucleotide sequence ID" value="NZ_JACHIW010000001.1"/>
</dbReference>
<name>A0A840QC66_9PSEU</name>
<dbReference type="EMBL" id="JACHIW010000001">
    <property type="protein sequence ID" value="MBB5156139.1"/>
    <property type="molecule type" value="Genomic_DNA"/>
</dbReference>
<dbReference type="Proteomes" id="UP000584374">
    <property type="component" value="Unassembled WGS sequence"/>
</dbReference>
<dbReference type="AlphaFoldDB" id="A0A840QC66"/>
<gene>
    <name evidence="2" type="ORF">BJ970_003673</name>
</gene>
<feature type="region of interest" description="Disordered" evidence="1">
    <location>
        <begin position="1"/>
        <end position="22"/>
    </location>
</feature>
<sequence length="67" mass="7452">MVVIGVDPHKSSHTATVLDPQTHRPQETVRIDATLPEYGRLLTWARQLSAGGRWRTREDSAATSRNG</sequence>
<reference evidence="2 3" key="1">
    <citation type="submission" date="2020-08" db="EMBL/GenBank/DDBJ databases">
        <title>Sequencing the genomes of 1000 actinobacteria strains.</title>
        <authorList>
            <person name="Klenk H.-P."/>
        </authorList>
    </citation>
    <scope>NUCLEOTIDE SEQUENCE [LARGE SCALE GENOMIC DNA]</scope>
    <source>
        <strain evidence="2 3">DSM 45584</strain>
    </source>
</reference>
<proteinExistence type="predicted"/>